<feature type="compositionally biased region" description="Polar residues" evidence="2">
    <location>
        <begin position="616"/>
        <end position="627"/>
    </location>
</feature>
<evidence type="ECO:0000313" key="4">
    <source>
        <dbReference type="EMBL" id="KAJ5212313.1"/>
    </source>
</evidence>
<evidence type="ECO:0000256" key="2">
    <source>
        <dbReference type="SAM" id="MobiDB-lite"/>
    </source>
</evidence>
<feature type="region of interest" description="Disordered" evidence="2">
    <location>
        <begin position="367"/>
        <end position="386"/>
    </location>
</feature>
<dbReference type="SUPFAM" id="SSF47923">
    <property type="entry name" value="Ypt/Rab-GAP domain of gyp1p"/>
    <property type="match status" value="2"/>
</dbReference>
<feature type="compositionally biased region" description="Basic and acidic residues" evidence="2">
    <location>
        <begin position="675"/>
        <end position="688"/>
    </location>
</feature>
<gene>
    <name evidence="4" type="ORF">N7498_003959</name>
</gene>
<dbReference type="Pfam" id="PF00566">
    <property type="entry name" value="RabGAP-TBC"/>
    <property type="match status" value="1"/>
</dbReference>
<evidence type="ECO:0000256" key="1">
    <source>
        <dbReference type="ARBA" id="ARBA00022468"/>
    </source>
</evidence>
<dbReference type="SMART" id="SM00164">
    <property type="entry name" value="TBC"/>
    <property type="match status" value="1"/>
</dbReference>
<dbReference type="GO" id="GO:0005096">
    <property type="term" value="F:GTPase activator activity"/>
    <property type="evidence" value="ECO:0007669"/>
    <property type="project" value="UniProtKB-KW"/>
</dbReference>
<dbReference type="PANTHER" id="PTHR22957:SF337">
    <property type="entry name" value="TBC1 DOMAIN FAMILY MEMBER 5"/>
    <property type="match status" value="1"/>
</dbReference>
<feature type="region of interest" description="Disordered" evidence="2">
    <location>
        <begin position="454"/>
        <end position="484"/>
    </location>
</feature>
<dbReference type="EMBL" id="JAPQKR010000008">
    <property type="protein sequence ID" value="KAJ5212313.1"/>
    <property type="molecule type" value="Genomic_DNA"/>
</dbReference>
<keyword evidence="5" id="KW-1185">Reference proteome</keyword>
<dbReference type="OrthoDB" id="27140at2759"/>
<feature type="compositionally biased region" description="Basic and acidic residues" evidence="2">
    <location>
        <begin position="695"/>
        <end position="710"/>
    </location>
</feature>
<accession>A0A9W9T7D4</accession>
<dbReference type="RefSeq" id="XP_058310483.1">
    <property type="nucleotide sequence ID" value="XM_058451021.1"/>
</dbReference>
<reference evidence="4" key="1">
    <citation type="submission" date="2022-12" db="EMBL/GenBank/DDBJ databases">
        <authorList>
            <person name="Petersen C."/>
        </authorList>
    </citation>
    <scope>NUCLEOTIDE SEQUENCE</scope>
    <source>
        <strain evidence="4">IBT 15544</strain>
    </source>
</reference>
<evidence type="ECO:0000313" key="5">
    <source>
        <dbReference type="Proteomes" id="UP001150904"/>
    </source>
</evidence>
<name>A0A9W9T7D4_9EURO</name>
<feature type="region of interest" description="Disordered" evidence="2">
    <location>
        <begin position="665"/>
        <end position="721"/>
    </location>
</feature>
<feature type="region of interest" description="Disordered" evidence="2">
    <location>
        <begin position="557"/>
        <end position="647"/>
    </location>
</feature>
<dbReference type="Proteomes" id="UP001150904">
    <property type="component" value="Unassembled WGS sequence"/>
</dbReference>
<dbReference type="Gene3D" id="1.10.8.270">
    <property type="entry name" value="putative rabgap domain of human tbc1 domain family member 14 like domains"/>
    <property type="match status" value="1"/>
</dbReference>
<proteinExistence type="predicted"/>
<dbReference type="AlphaFoldDB" id="A0A9W9T7D4"/>
<dbReference type="Gene3D" id="1.10.472.80">
    <property type="entry name" value="Ypt/Rab-GAP domain of gyp1p, domain 3"/>
    <property type="match status" value="1"/>
</dbReference>
<keyword evidence="1" id="KW-0343">GTPase activation</keyword>
<organism evidence="4 5">
    <name type="scientific">Penicillium cinerascens</name>
    <dbReference type="NCBI Taxonomy" id="70096"/>
    <lineage>
        <taxon>Eukaryota</taxon>
        <taxon>Fungi</taxon>
        <taxon>Dikarya</taxon>
        <taxon>Ascomycota</taxon>
        <taxon>Pezizomycotina</taxon>
        <taxon>Eurotiomycetes</taxon>
        <taxon>Eurotiomycetidae</taxon>
        <taxon>Eurotiales</taxon>
        <taxon>Aspergillaceae</taxon>
        <taxon>Penicillium</taxon>
    </lineage>
</organism>
<feature type="domain" description="Rab-GAP TBC" evidence="3">
    <location>
        <begin position="36"/>
        <end position="298"/>
    </location>
</feature>
<dbReference type="InterPro" id="IPR000195">
    <property type="entry name" value="Rab-GAP-TBC_dom"/>
</dbReference>
<dbReference type="PANTHER" id="PTHR22957">
    <property type="entry name" value="TBC1 DOMAIN FAMILY MEMBER GTPASE-ACTIVATING PROTEIN"/>
    <property type="match status" value="1"/>
</dbReference>
<evidence type="ECO:0000259" key="3">
    <source>
        <dbReference type="PROSITE" id="PS50086"/>
    </source>
</evidence>
<dbReference type="FunFam" id="1.10.8.270:FF:000031">
    <property type="entry name" value="TBC1 domain family member 5"/>
    <property type="match status" value="1"/>
</dbReference>
<dbReference type="GeneID" id="83178322"/>
<reference evidence="4" key="2">
    <citation type="journal article" date="2023" name="IMA Fungus">
        <title>Comparative genomic study of the Penicillium genus elucidates a diverse pangenome and 15 lateral gene transfer events.</title>
        <authorList>
            <person name="Petersen C."/>
            <person name="Sorensen T."/>
            <person name="Nielsen M.R."/>
            <person name="Sondergaard T.E."/>
            <person name="Sorensen J.L."/>
            <person name="Fitzpatrick D.A."/>
            <person name="Frisvad J.C."/>
            <person name="Nielsen K.L."/>
        </authorList>
    </citation>
    <scope>NUCLEOTIDE SEQUENCE</scope>
    <source>
        <strain evidence="4">IBT 15544</strain>
    </source>
</reference>
<sequence length="721" mass="81153">MRTIEETRKRWEILFADNDTPSDLRAALRAEQEGKLCNDGLRSICWKVFLLFEGLEREEWSQKLGESREAYKALRDHFLKFVEHPDDVESTVDPLADDEESPWQTLRNDEKLRAEILQDVDRCMQENFFFQEPATKKKLTDVLFVYSKLNPDVGYRQGMHELLAPILWVVDRDSVQPEPQQSTDNKEDASMLDLLDPKFVEHDSFTLFLCVMQTARIYYEHSETRSANGEIDVIPIVNRCQYLHNEALMIIDHELAEHLHAVDVLPQIFLTRWMRLLFGREFPFDDVLMMWDLLFAHGLRSDLVDFTCIAMLLRIRWQLLKADYSGALSMLLRYPSPQPHTPQTFVYDALYLEQNPTAERGSFIISKYSGKEPESKRPNQSRVRPARTAHLWEEFRNRSSSNSSTSSPTRIGPKGFETLLQDVSHGIQRRTESWGVAKAVRGAVTEARRNMQTMHYEPGPRTGPSLRRPSSTIVPNAVPKKPTPTELGLAKKLTLLEERNRELASALGKALEDLRSQLATTKDLDPNANNAVMQTLARAGFVRECLEDSSLSLPVASAPQNPKVDGEIAGSVPLPPSPPVSSAVNTSEDVAQKDRQSAPQPCADATAPRAEGGISRNVSTATNSKNPDGQAEAGRERSQQNLVRPSLSDSGFSWMLEGSRNLSTFVSSASVPPEQTRHQESPRSKDRGSPLFGNGREENPGTEAEHDELALHSLHGARGPL</sequence>
<dbReference type="InterPro" id="IPR035969">
    <property type="entry name" value="Rab-GAP_TBC_sf"/>
</dbReference>
<feature type="compositionally biased region" description="Low complexity" evidence="2">
    <location>
        <begin position="398"/>
        <end position="410"/>
    </location>
</feature>
<feature type="region of interest" description="Disordered" evidence="2">
    <location>
        <begin position="395"/>
        <end position="414"/>
    </location>
</feature>
<dbReference type="PROSITE" id="PS50086">
    <property type="entry name" value="TBC_RABGAP"/>
    <property type="match status" value="1"/>
</dbReference>
<protein>
    <recommendedName>
        <fullName evidence="3">Rab-GAP TBC domain-containing protein</fullName>
    </recommendedName>
</protein>
<dbReference type="FunFam" id="1.10.472.80:FF:000038">
    <property type="entry name" value="TBC1 domain family member 5"/>
    <property type="match status" value="1"/>
</dbReference>
<comment type="caution">
    <text evidence="4">The sequence shown here is derived from an EMBL/GenBank/DDBJ whole genome shotgun (WGS) entry which is preliminary data.</text>
</comment>